<keyword evidence="1" id="KW-0812">Transmembrane</keyword>
<dbReference type="Proteomes" id="UP000674938">
    <property type="component" value="Unassembled WGS sequence"/>
</dbReference>
<feature type="transmembrane region" description="Helical" evidence="1">
    <location>
        <begin position="248"/>
        <end position="268"/>
    </location>
</feature>
<evidence type="ECO:0000313" key="3">
    <source>
        <dbReference type="Proteomes" id="UP000674938"/>
    </source>
</evidence>
<proteinExistence type="predicted"/>
<evidence type="ECO:0000256" key="1">
    <source>
        <dbReference type="SAM" id="Phobius"/>
    </source>
</evidence>
<reference evidence="2" key="1">
    <citation type="submission" date="2020-12" db="EMBL/GenBank/DDBJ databases">
        <title>Vagococcus allomyrinae sp. nov. and Enterococcus lavae sp. nov., isolated from the larvae of Allomyrina dichotoma.</title>
        <authorList>
            <person name="Lee S.D."/>
        </authorList>
    </citation>
    <scope>NUCLEOTIDE SEQUENCE</scope>
    <source>
        <strain evidence="2">BWB3-3</strain>
    </source>
</reference>
<feature type="transmembrane region" description="Helical" evidence="1">
    <location>
        <begin position="21"/>
        <end position="44"/>
    </location>
</feature>
<gene>
    <name evidence="2" type="ORF">I6N95_00505</name>
</gene>
<feature type="transmembrane region" description="Helical" evidence="1">
    <location>
        <begin position="433"/>
        <end position="459"/>
    </location>
</feature>
<keyword evidence="1" id="KW-0472">Membrane</keyword>
<keyword evidence="3" id="KW-1185">Reference proteome</keyword>
<accession>A0A940P7H6</accession>
<evidence type="ECO:0000313" key="2">
    <source>
        <dbReference type="EMBL" id="MBP1039475.1"/>
    </source>
</evidence>
<dbReference type="AlphaFoldDB" id="A0A940P7H6"/>
<sequence>MPAINQQIKQTTLKIEQVIKTYLSPAWLSVILIGLITSWVLFVLPANGVANNGDFNKWFEAAGLYPLQGFTEDGSGYFTRQYGILQYYNPDSSTWLSSQSAFLAVALFLNKLFYSHVIFDMRFLGGLYLLYYLGAIYLLTSSITGKGRQRSDYLLALLVVFILGDTSYTLYFHSFYVLALVLITTVYLFALSIAFYRRLYPTKFMLSLFLVNAFLLITLHQQFLYMVLFLLAWLVLISFTSRLFSTKMFALFGTFTILLGASITFSFINLGNRNYQHFQAFSQGLMKSTTQDIDLEHQQLNSQYALVAGEDYFAEYLPIDVDGNEIFTDFYQPLDQFWLLTYYLEHPVHLVSLMKTAMPQVSQVQDPNLGNLEKSQGEPAGTKSHFFNGYQTLRSAYFPKTFGFYLVFSFIILILYVPLIVKSWRQHNRWRMLPAIFILSFLMMTYLNYLTAIINYGIVGITLRLFIIPLIFDLILIFTLAELLHRNLWRPVDPLMNERGGVSHEK</sequence>
<feature type="transmembrane region" description="Helical" evidence="1">
    <location>
        <begin position="208"/>
        <end position="236"/>
    </location>
</feature>
<feature type="transmembrane region" description="Helical" evidence="1">
    <location>
        <begin position="402"/>
        <end position="421"/>
    </location>
</feature>
<dbReference type="RefSeq" id="WP_209524380.1">
    <property type="nucleotide sequence ID" value="NZ_JAEEGA010000001.1"/>
</dbReference>
<keyword evidence="1" id="KW-1133">Transmembrane helix</keyword>
<protein>
    <submittedName>
        <fullName evidence="2">Uncharacterized protein</fullName>
    </submittedName>
</protein>
<feature type="transmembrane region" description="Helical" evidence="1">
    <location>
        <begin position="175"/>
        <end position="196"/>
    </location>
</feature>
<organism evidence="2 3">
    <name type="scientific">Vagococcus allomyrinae</name>
    <dbReference type="NCBI Taxonomy" id="2794353"/>
    <lineage>
        <taxon>Bacteria</taxon>
        <taxon>Bacillati</taxon>
        <taxon>Bacillota</taxon>
        <taxon>Bacilli</taxon>
        <taxon>Lactobacillales</taxon>
        <taxon>Enterococcaceae</taxon>
        <taxon>Vagococcus</taxon>
    </lineage>
</organism>
<feature type="transmembrane region" description="Helical" evidence="1">
    <location>
        <begin position="126"/>
        <end position="145"/>
    </location>
</feature>
<feature type="transmembrane region" description="Helical" evidence="1">
    <location>
        <begin position="465"/>
        <end position="484"/>
    </location>
</feature>
<name>A0A940P7H6_9ENTE</name>
<comment type="caution">
    <text evidence="2">The sequence shown here is derived from an EMBL/GenBank/DDBJ whole genome shotgun (WGS) entry which is preliminary data.</text>
</comment>
<dbReference type="EMBL" id="JAEEGA010000001">
    <property type="protein sequence ID" value="MBP1039475.1"/>
    <property type="molecule type" value="Genomic_DNA"/>
</dbReference>
<feature type="transmembrane region" description="Helical" evidence="1">
    <location>
        <begin position="151"/>
        <end position="168"/>
    </location>
</feature>